<dbReference type="Gramene" id="OMO83928">
    <property type="protein sequence ID" value="OMO83928"/>
    <property type="gene ID" value="CCACVL1_11081"/>
</dbReference>
<name>A0A1R3IMW8_COCAP</name>
<evidence type="ECO:0000256" key="1">
    <source>
        <dbReference type="SAM" id="MobiDB-lite"/>
    </source>
</evidence>
<sequence>MVSVIVLDFIGGEELGMAMGQGGGGDCLLRFHPANKLSCSAVDIDKDKKQEELVRNDDLTTGSGSGTSMEEKKASDANDEGYISRSDDETDSYFSREDVSLQIHIPEEEMAWLHWSAVGKLKQPANIVTVQVVGYPIPHSVSIKTTATVEENLLVVAESERNSDIISVDVLNFDKRKNASGNEKISTDSSIELVHEKSMALENEEFNRDVGFQIEEELVLLSMEMNIVEKENDLQLAVLEENGNIEGGHASDFNIGLDVTNLENGPLDVANGSDNEELWGAYNSLNEERNEPSPILSEYLVNKTKGMGRRNRDIRIAEEHLVRNKVFEKRKKKRGRKGTMKLVYKDKFQEELNLDVSISDEEINHRNMVLLKEAEETFKISEMLGIKFRDSRDQIVQRLMDMEATE</sequence>
<evidence type="ECO:0000313" key="2">
    <source>
        <dbReference type="EMBL" id="OMO83928.1"/>
    </source>
</evidence>
<organism evidence="2 3">
    <name type="scientific">Corchorus capsularis</name>
    <name type="common">Jute</name>
    <dbReference type="NCBI Taxonomy" id="210143"/>
    <lineage>
        <taxon>Eukaryota</taxon>
        <taxon>Viridiplantae</taxon>
        <taxon>Streptophyta</taxon>
        <taxon>Embryophyta</taxon>
        <taxon>Tracheophyta</taxon>
        <taxon>Spermatophyta</taxon>
        <taxon>Magnoliopsida</taxon>
        <taxon>eudicotyledons</taxon>
        <taxon>Gunneridae</taxon>
        <taxon>Pentapetalae</taxon>
        <taxon>rosids</taxon>
        <taxon>malvids</taxon>
        <taxon>Malvales</taxon>
        <taxon>Malvaceae</taxon>
        <taxon>Grewioideae</taxon>
        <taxon>Apeibeae</taxon>
        <taxon>Corchorus</taxon>
    </lineage>
</organism>
<evidence type="ECO:0000313" key="3">
    <source>
        <dbReference type="Proteomes" id="UP000188268"/>
    </source>
</evidence>
<protein>
    <submittedName>
        <fullName evidence="2">Uncharacterized protein</fullName>
    </submittedName>
</protein>
<dbReference type="Proteomes" id="UP000188268">
    <property type="component" value="Unassembled WGS sequence"/>
</dbReference>
<dbReference type="EMBL" id="AWWV01009801">
    <property type="protein sequence ID" value="OMO83928.1"/>
    <property type="molecule type" value="Genomic_DNA"/>
</dbReference>
<keyword evidence="3" id="KW-1185">Reference proteome</keyword>
<feature type="compositionally biased region" description="Polar residues" evidence="1">
    <location>
        <begin position="59"/>
        <end position="68"/>
    </location>
</feature>
<proteinExistence type="predicted"/>
<gene>
    <name evidence="2" type="ORF">CCACVL1_11081</name>
</gene>
<dbReference type="AlphaFoldDB" id="A0A1R3IMW8"/>
<feature type="region of interest" description="Disordered" evidence="1">
    <location>
        <begin position="53"/>
        <end position="89"/>
    </location>
</feature>
<reference evidence="2 3" key="1">
    <citation type="submission" date="2013-09" db="EMBL/GenBank/DDBJ databases">
        <title>Corchorus capsularis genome sequencing.</title>
        <authorList>
            <person name="Alam M."/>
            <person name="Haque M.S."/>
            <person name="Islam M.S."/>
            <person name="Emdad E.M."/>
            <person name="Islam M.M."/>
            <person name="Ahmed B."/>
            <person name="Halim A."/>
            <person name="Hossen Q.M.M."/>
            <person name="Hossain M.Z."/>
            <person name="Ahmed R."/>
            <person name="Khan M.M."/>
            <person name="Islam R."/>
            <person name="Rashid M.M."/>
            <person name="Khan S.A."/>
            <person name="Rahman M.S."/>
            <person name="Alam M."/>
        </authorList>
    </citation>
    <scope>NUCLEOTIDE SEQUENCE [LARGE SCALE GENOMIC DNA]</scope>
    <source>
        <strain evidence="3">cv. CVL-1</strain>
        <tissue evidence="2">Whole seedling</tissue>
    </source>
</reference>
<accession>A0A1R3IMW8</accession>
<dbReference type="OrthoDB" id="10486314at2759"/>
<comment type="caution">
    <text evidence="2">The sequence shown here is derived from an EMBL/GenBank/DDBJ whole genome shotgun (WGS) entry which is preliminary data.</text>
</comment>